<comment type="caution">
    <text evidence="15">The sequence shown here is derived from an EMBL/GenBank/DDBJ whole genome shotgun (WGS) entry which is preliminary data.</text>
</comment>
<dbReference type="InterPro" id="IPR005111">
    <property type="entry name" value="MoeA_C_domain_IV"/>
</dbReference>
<dbReference type="FunFam" id="3.40.980.10:FF:000004">
    <property type="entry name" value="Molybdopterin molybdenumtransferase"/>
    <property type="match status" value="1"/>
</dbReference>
<dbReference type="Gene3D" id="2.170.190.11">
    <property type="entry name" value="Molybdopterin biosynthesis moea protein, domain 3"/>
    <property type="match status" value="1"/>
</dbReference>
<evidence type="ECO:0000256" key="13">
    <source>
        <dbReference type="RuleBase" id="RU365090"/>
    </source>
</evidence>
<reference evidence="15" key="1">
    <citation type="journal article" date="2014" name="Int. J. Syst. Evol. Microbiol.">
        <title>Complete genome sequence of Corynebacterium casei LMG S-19264T (=DSM 44701T), isolated from a smear-ripened cheese.</title>
        <authorList>
            <consortium name="US DOE Joint Genome Institute (JGI-PGF)"/>
            <person name="Walter F."/>
            <person name="Albersmeier A."/>
            <person name="Kalinowski J."/>
            <person name="Ruckert C."/>
        </authorList>
    </citation>
    <scope>NUCLEOTIDE SEQUENCE</scope>
    <source>
        <strain evidence="15">CGMCC 1.7086</strain>
    </source>
</reference>
<dbReference type="SUPFAM" id="SSF63867">
    <property type="entry name" value="MoeA C-terminal domain-like"/>
    <property type="match status" value="1"/>
</dbReference>
<dbReference type="Pfam" id="PF03454">
    <property type="entry name" value="MoeA_C"/>
    <property type="match status" value="1"/>
</dbReference>
<proteinExistence type="inferred from homology"/>
<evidence type="ECO:0000256" key="8">
    <source>
        <dbReference type="ARBA" id="ARBA00022679"/>
    </source>
</evidence>
<evidence type="ECO:0000259" key="14">
    <source>
        <dbReference type="SMART" id="SM00852"/>
    </source>
</evidence>
<dbReference type="AlphaFoldDB" id="A0A917YXS4"/>
<comment type="function">
    <text evidence="2 13">Catalyzes the insertion of molybdate into adenylated molybdopterin with the concomitant release of AMP.</text>
</comment>
<keyword evidence="8 13" id="KW-0808">Transferase</keyword>
<dbReference type="GO" id="GO:0061599">
    <property type="term" value="F:molybdopterin molybdotransferase activity"/>
    <property type="evidence" value="ECO:0007669"/>
    <property type="project" value="UniProtKB-UniRule"/>
</dbReference>
<name>A0A917YXS4_9ALTE</name>
<evidence type="ECO:0000256" key="6">
    <source>
        <dbReference type="ARBA" id="ARBA00021108"/>
    </source>
</evidence>
<sequence length="413" mass="43731">MSHHPVKPSPCDQAPALLPVEQALAQMHAALTCRQQVLKVALDCALGAVLAEDVIAELNIPPYDNSSMDGYAVRAADLQTTDSLKLIGSSFAGAPFKGKLRAGETLRIMTGAVIPSGADAVVMQEQVQASDTNIRFLTTPDSGSNIRSAGEDIRQGQVLLAKGHLIRAVDLGLLASLGIAEVSIYTPLKVAIMSSGDELVAPGGKLKDGQIFDSNRAVLRAQLSQLGIEVLDLGIVRDNKQALRLALSQAAAECDVLISSGGVSVGEADFTKDILAELGQIGFWKLAIKPGKPFAFGNLGECVFFGLPGNPVSAYVTFDQLVRPALATLSGQTQTPGVRLLAKAADNLKKRPGRMDLQRGWYWQDENGQLLVKSTGNQGSGVLTSIANANCYIVLEQQRGYVTTGEQVSIQPF</sequence>
<dbReference type="Pfam" id="PF00994">
    <property type="entry name" value="MoCF_biosynth"/>
    <property type="match status" value="1"/>
</dbReference>
<dbReference type="Proteomes" id="UP000606935">
    <property type="component" value="Unassembled WGS sequence"/>
</dbReference>
<dbReference type="InterPro" id="IPR036135">
    <property type="entry name" value="MoeA_linker/N_sf"/>
</dbReference>
<dbReference type="EC" id="2.10.1.1" evidence="5 13"/>
<evidence type="ECO:0000256" key="4">
    <source>
        <dbReference type="ARBA" id="ARBA00010763"/>
    </source>
</evidence>
<dbReference type="SUPFAM" id="SSF63882">
    <property type="entry name" value="MoeA N-terminal region -like"/>
    <property type="match status" value="1"/>
</dbReference>
<evidence type="ECO:0000256" key="9">
    <source>
        <dbReference type="ARBA" id="ARBA00022723"/>
    </source>
</evidence>
<comment type="catalytic activity">
    <reaction evidence="12">
        <text>adenylyl-molybdopterin + molybdate = Mo-molybdopterin + AMP + H(+)</text>
        <dbReference type="Rhea" id="RHEA:35047"/>
        <dbReference type="ChEBI" id="CHEBI:15378"/>
        <dbReference type="ChEBI" id="CHEBI:36264"/>
        <dbReference type="ChEBI" id="CHEBI:62727"/>
        <dbReference type="ChEBI" id="CHEBI:71302"/>
        <dbReference type="ChEBI" id="CHEBI:456215"/>
        <dbReference type="EC" id="2.10.1.1"/>
    </reaction>
</comment>
<evidence type="ECO:0000256" key="2">
    <source>
        <dbReference type="ARBA" id="ARBA00002901"/>
    </source>
</evidence>
<accession>A0A917YXS4</accession>
<evidence type="ECO:0000256" key="7">
    <source>
        <dbReference type="ARBA" id="ARBA00022505"/>
    </source>
</evidence>
<dbReference type="InterPro" id="IPR005110">
    <property type="entry name" value="MoeA_linker/N"/>
</dbReference>
<keyword evidence="16" id="KW-1185">Reference proteome</keyword>
<dbReference type="InterPro" id="IPR038987">
    <property type="entry name" value="MoeA-like"/>
</dbReference>
<dbReference type="NCBIfam" id="TIGR00177">
    <property type="entry name" value="molyb_syn"/>
    <property type="match status" value="1"/>
</dbReference>
<dbReference type="Pfam" id="PF03453">
    <property type="entry name" value="MoeA_N"/>
    <property type="match status" value="1"/>
</dbReference>
<dbReference type="RefSeq" id="WP_188694423.1">
    <property type="nucleotide sequence ID" value="NZ_BMLS01000003.1"/>
</dbReference>
<dbReference type="InterPro" id="IPR008284">
    <property type="entry name" value="MoCF_biosynth_CS"/>
</dbReference>
<comment type="similarity">
    <text evidence="4 13">Belongs to the MoeA family.</text>
</comment>
<evidence type="ECO:0000256" key="5">
    <source>
        <dbReference type="ARBA" id="ARBA00013269"/>
    </source>
</evidence>
<dbReference type="InterPro" id="IPR001453">
    <property type="entry name" value="MoaB/Mog_dom"/>
</dbReference>
<dbReference type="EMBL" id="BMLS01000003">
    <property type="protein sequence ID" value="GGO69539.1"/>
    <property type="molecule type" value="Genomic_DNA"/>
</dbReference>
<dbReference type="InterPro" id="IPR036688">
    <property type="entry name" value="MoeA_C_domain_IV_sf"/>
</dbReference>
<dbReference type="GO" id="GO:0046872">
    <property type="term" value="F:metal ion binding"/>
    <property type="evidence" value="ECO:0007669"/>
    <property type="project" value="UniProtKB-UniRule"/>
</dbReference>
<evidence type="ECO:0000256" key="12">
    <source>
        <dbReference type="ARBA" id="ARBA00047317"/>
    </source>
</evidence>
<dbReference type="NCBIfam" id="NF045515">
    <property type="entry name" value="Glp_gephyrin"/>
    <property type="match status" value="1"/>
</dbReference>
<dbReference type="GO" id="GO:0005829">
    <property type="term" value="C:cytosol"/>
    <property type="evidence" value="ECO:0007669"/>
    <property type="project" value="TreeGrafter"/>
</dbReference>
<gene>
    <name evidence="15" type="ORF">GCM10010982_20930</name>
</gene>
<evidence type="ECO:0000256" key="3">
    <source>
        <dbReference type="ARBA" id="ARBA00005046"/>
    </source>
</evidence>
<feature type="domain" description="MoaB/Mog" evidence="14">
    <location>
        <begin position="191"/>
        <end position="328"/>
    </location>
</feature>
<keyword evidence="10 13" id="KW-0460">Magnesium</keyword>
<keyword evidence="7 13" id="KW-0500">Molybdenum</keyword>
<evidence type="ECO:0000256" key="11">
    <source>
        <dbReference type="ARBA" id="ARBA00023150"/>
    </source>
</evidence>
<dbReference type="SUPFAM" id="SSF53218">
    <property type="entry name" value="Molybdenum cofactor biosynthesis proteins"/>
    <property type="match status" value="1"/>
</dbReference>
<dbReference type="SMART" id="SM00852">
    <property type="entry name" value="MoCF_biosynth"/>
    <property type="match status" value="1"/>
</dbReference>
<dbReference type="FunFam" id="2.40.340.10:FF:000003">
    <property type="entry name" value="Molybdopterin molybdenumtransferase"/>
    <property type="match status" value="1"/>
</dbReference>
<dbReference type="PROSITE" id="PS01079">
    <property type="entry name" value="MOCF_BIOSYNTHESIS_2"/>
    <property type="match status" value="1"/>
</dbReference>
<comment type="cofactor">
    <cofactor evidence="1 13">
        <name>Mg(2+)</name>
        <dbReference type="ChEBI" id="CHEBI:18420"/>
    </cofactor>
</comment>
<comment type="pathway">
    <text evidence="3 13">Cofactor biosynthesis; molybdopterin biosynthesis.</text>
</comment>
<evidence type="ECO:0000256" key="10">
    <source>
        <dbReference type="ARBA" id="ARBA00022842"/>
    </source>
</evidence>
<organism evidence="15 16">
    <name type="scientific">Bowmanella pacifica</name>
    <dbReference type="NCBI Taxonomy" id="502051"/>
    <lineage>
        <taxon>Bacteria</taxon>
        <taxon>Pseudomonadati</taxon>
        <taxon>Pseudomonadota</taxon>
        <taxon>Gammaproteobacteria</taxon>
        <taxon>Alteromonadales</taxon>
        <taxon>Alteromonadaceae</taxon>
        <taxon>Bowmanella</taxon>
    </lineage>
</organism>
<dbReference type="CDD" id="cd00887">
    <property type="entry name" value="MoeA"/>
    <property type="match status" value="1"/>
</dbReference>
<dbReference type="PANTHER" id="PTHR10192">
    <property type="entry name" value="MOLYBDOPTERIN BIOSYNTHESIS PROTEIN"/>
    <property type="match status" value="1"/>
</dbReference>
<reference evidence="15" key="2">
    <citation type="submission" date="2020-09" db="EMBL/GenBank/DDBJ databases">
        <authorList>
            <person name="Sun Q."/>
            <person name="Zhou Y."/>
        </authorList>
    </citation>
    <scope>NUCLEOTIDE SEQUENCE</scope>
    <source>
        <strain evidence="15">CGMCC 1.7086</strain>
    </source>
</reference>
<dbReference type="InterPro" id="IPR036425">
    <property type="entry name" value="MoaB/Mog-like_dom_sf"/>
</dbReference>
<dbReference type="Gene3D" id="3.40.980.10">
    <property type="entry name" value="MoaB/Mog-like domain"/>
    <property type="match status" value="1"/>
</dbReference>
<dbReference type="Gene3D" id="2.40.340.10">
    <property type="entry name" value="MoeA, C-terminal, domain IV"/>
    <property type="match status" value="1"/>
</dbReference>
<dbReference type="Gene3D" id="3.90.105.10">
    <property type="entry name" value="Molybdopterin biosynthesis moea protein, domain 2"/>
    <property type="match status" value="1"/>
</dbReference>
<keyword evidence="9 13" id="KW-0479">Metal-binding</keyword>
<dbReference type="GO" id="GO:0006777">
    <property type="term" value="P:Mo-molybdopterin cofactor biosynthetic process"/>
    <property type="evidence" value="ECO:0007669"/>
    <property type="project" value="UniProtKB-UniRule"/>
</dbReference>
<dbReference type="FunFam" id="2.170.190.11:FF:000001">
    <property type="entry name" value="Molybdopterin molybdenumtransferase"/>
    <property type="match status" value="1"/>
</dbReference>
<keyword evidence="11 13" id="KW-0501">Molybdenum cofactor biosynthesis</keyword>
<dbReference type="PANTHER" id="PTHR10192:SF5">
    <property type="entry name" value="GEPHYRIN"/>
    <property type="match status" value="1"/>
</dbReference>
<evidence type="ECO:0000256" key="1">
    <source>
        <dbReference type="ARBA" id="ARBA00001946"/>
    </source>
</evidence>
<evidence type="ECO:0000313" key="16">
    <source>
        <dbReference type="Proteomes" id="UP000606935"/>
    </source>
</evidence>
<evidence type="ECO:0000313" key="15">
    <source>
        <dbReference type="EMBL" id="GGO69539.1"/>
    </source>
</evidence>
<protein>
    <recommendedName>
        <fullName evidence="6 13">Molybdopterin molybdenumtransferase</fullName>
        <ecNumber evidence="5 13">2.10.1.1</ecNumber>
    </recommendedName>
</protein>